<feature type="region of interest" description="Disordered" evidence="7">
    <location>
        <begin position="644"/>
        <end position="694"/>
    </location>
</feature>
<comment type="subcellular location">
    <subcellularLocation>
        <location evidence="1">Secreted</location>
        <location evidence="1">Extracellular space</location>
        <location evidence="1">Extracellular matrix</location>
    </subcellularLocation>
</comment>
<accession>A0A8D2ZRC7</accession>
<feature type="compositionally biased region" description="Low complexity" evidence="7">
    <location>
        <begin position="844"/>
        <end position="867"/>
    </location>
</feature>
<evidence type="ECO:0000256" key="6">
    <source>
        <dbReference type="ARBA" id="ARBA00023119"/>
    </source>
</evidence>
<protein>
    <submittedName>
        <fullName evidence="9">Collagen, type V, alpha 3a</fullName>
    </submittedName>
</protein>
<keyword evidence="4" id="KW-0732">Signal</keyword>
<feature type="domain" description="Fibrillar collagen NC1" evidence="8">
    <location>
        <begin position="1340"/>
        <end position="1568"/>
    </location>
</feature>
<evidence type="ECO:0000256" key="4">
    <source>
        <dbReference type="ARBA" id="ARBA00022729"/>
    </source>
</evidence>
<dbReference type="Pfam" id="PF01410">
    <property type="entry name" value="COLFI"/>
    <property type="match status" value="1"/>
</dbReference>
<feature type="region of interest" description="Disordered" evidence="7">
    <location>
        <begin position="1269"/>
        <end position="1316"/>
    </location>
</feature>
<reference evidence="9" key="1">
    <citation type="submission" date="2023-05" db="EMBL/GenBank/DDBJ databases">
        <title>High-quality long-read genome of Scophthalmus maximus.</title>
        <authorList>
            <person name="Lien S."/>
            <person name="Martinez P."/>
        </authorList>
    </citation>
    <scope>NUCLEOTIDE SEQUENCE [LARGE SCALE GENOMIC DNA]</scope>
</reference>
<dbReference type="PANTHER" id="PTHR24023:SF1082">
    <property type="entry name" value="COLLAGEN TRIPLE HELIX REPEAT"/>
    <property type="match status" value="1"/>
</dbReference>
<dbReference type="Proteomes" id="UP000694558">
    <property type="component" value="Chromosome 19"/>
</dbReference>
<dbReference type="SUPFAM" id="SSF49899">
    <property type="entry name" value="Concanavalin A-like lectins/glucanases"/>
    <property type="match status" value="1"/>
</dbReference>
<keyword evidence="3" id="KW-0272">Extracellular matrix</keyword>
<feature type="region of interest" description="Disordered" evidence="7">
    <location>
        <begin position="582"/>
        <end position="609"/>
    </location>
</feature>
<reference evidence="9" key="2">
    <citation type="submission" date="2025-08" db="UniProtKB">
        <authorList>
            <consortium name="Ensembl"/>
        </authorList>
    </citation>
    <scope>IDENTIFICATION</scope>
</reference>
<feature type="compositionally biased region" description="Gly residues" evidence="7">
    <location>
        <begin position="791"/>
        <end position="800"/>
    </location>
</feature>
<dbReference type="FunFam" id="2.60.120.1000:FF:000002">
    <property type="entry name" value="Collagen XI alpha 1 chain"/>
    <property type="match status" value="1"/>
</dbReference>
<dbReference type="GO" id="GO:0005581">
    <property type="term" value="C:collagen trimer"/>
    <property type="evidence" value="ECO:0007669"/>
    <property type="project" value="UniProtKB-KW"/>
</dbReference>
<dbReference type="InterPro" id="IPR048287">
    <property type="entry name" value="TSPN-like_N"/>
</dbReference>
<dbReference type="PANTHER" id="PTHR24023">
    <property type="entry name" value="COLLAGEN ALPHA"/>
    <property type="match status" value="1"/>
</dbReference>
<sequence length="1569" mass="161618">MNAAQTHCWVSSVQVSAVRCAAAELWVGPCTTPMSSDPIDVLRVLELSENMEGVSSESGLCTSRRGTEKSDLAYKIDKKIQLSAPTKQLFPDSKFPETFSLMATVRAKRGSQFFLLSVYDDQGAQQLGLEDQHGQPPPEMYPIFKKVNLADGKWHRIAYSVQGKSVTLYLDCRKVETLDLLRGDNAVVSAEGVTVFGTRVLDEDVFEGHIQQLLIVEDAQAAADYCVNYIPDCDSALPYDSPTLDLQEVSTATNRSDQPDEPKEESKKDRKGKKNKKKRDKGSKGKRKGKGKKGSRKKKDEEGLEDGSLQVSTTLPEYLSQEPLLPTEVPEIERTQDIIIPTEVFDETLVEMPTHEPDSTTQEPTVVPRAFSCAGLQETKPVLEEYGDDLYDDLSVSTVTVGPNVTDYEILDYEASKNDTEYEEYETYEDGFEFAEREKADTWDGEAGHRAEKGQKGEPAVIEPGMLVEGPPGLPGRVLLLISFPVLSLQGPPGRPGLAGVDGIPGPPGTLLMLPQMGGSARGDFQYNSANVYTLPCLSVCLSVCLPACVRACVRTCVCVSGFNASITSQGDRGFDGLPGLPGNKGHRGARGLVGPRGPPGPPGQPVSPHCLDYKIRAIQSLQLHQRGPLVHGIIDIPLTEKQGEDGFPGFKGDMGLKGDRGDNGVPGARGEDGTEGLKGQEGPLGDSGGPGIAGEKLFTSGGMFLKNCNVRFVVHFGCVQGKSGETGPTGDRGHPGSPGPPGEHGLPGAAGKEGSKGDPGPTGASGKSGPAGLQGFRGSRGNPGAMGPAGLKGGEGLPGVAGSTGATGERGPAGPAGAIGQPGRPGGVGPAGPMGEKGEPGEKGPVGPAGHDGELGPVGLPGAAGPSGPPGEDGDKGETGGPGQKGSKGDKGESGPPGPVGIQGPVGQPGLTGADGEPGPRGQQGMNGAKGDEGHRGFKGASGPSGLQGMPGPPGEKGESGHVGSMGPPGQHGPRGPQGSIGGEGPHGLSGGVGQPGLVGEKGEDGEAGDPGSVGEPGIAGAKGDVGEKGDSGPPGAAGPPGPRGVPGEDGSKGNLGPIGFPGDSGPRGESGVNGVDGGPGPKGDNGEPGKAGPPGASGEPGPLGPPGRRGHVGAAGKEGKQGMKGAKGTMGTQGPVGKTGPVGPQGHPGRSGPEGLRGIPGPSGEQGLNGPPGQTGPPGPIGPPGLLGLKGDPGTKGDKGHGGLIGLIGPPGESGEKGDRGLPGIQGTHGSKGDGGVAGPPGPTGPPGPPGLSVILSSFILQGIVGPRGDTGTAGPPGPPGPPATMIQPLPIRGGKRKRRRHSDRTGGISPSREEDVDLDMEEFLQGDQPLEDAEGMEEVFATLSSMKTEVELMRRPLGTFESPARTCKELMMVQPHYKDGDYWIDPNQGCHRDSIKVYCNFTADGETCLYPDKRTEMVKLAAWNKEKPGSWYSQYRKGKQFSYNDRDANPVHVVQLTFLKLLSATAKQSFTYTCQNSAGWFDGTSRSHQHALRFRGSNDEELTQAKSPFITAVHDGCQFRKGQERTVLEIDSPSAELLPIVDVAPVDFGKSNQKFGFQVGRVCFNG</sequence>
<dbReference type="SMART" id="SM00038">
    <property type="entry name" value="COLFI"/>
    <property type="match status" value="1"/>
</dbReference>
<feature type="compositionally biased region" description="Gly residues" evidence="7">
    <location>
        <begin position="980"/>
        <end position="998"/>
    </location>
</feature>
<feature type="compositionally biased region" description="Low complexity" evidence="7">
    <location>
        <begin position="807"/>
        <end position="823"/>
    </location>
</feature>
<feature type="compositionally biased region" description="Basic residues" evidence="7">
    <location>
        <begin position="269"/>
        <end position="297"/>
    </location>
</feature>
<keyword evidence="2" id="KW-0964">Secreted</keyword>
<evidence type="ECO:0000259" key="8">
    <source>
        <dbReference type="PROSITE" id="PS51461"/>
    </source>
</evidence>
<dbReference type="InterPro" id="IPR000885">
    <property type="entry name" value="Fib_collagen_C"/>
</dbReference>
<keyword evidence="6" id="KW-0176">Collagen</keyword>
<evidence type="ECO:0000256" key="2">
    <source>
        <dbReference type="ARBA" id="ARBA00022525"/>
    </source>
</evidence>
<dbReference type="Gene3D" id="2.60.120.200">
    <property type="match status" value="1"/>
</dbReference>
<dbReference type="Gene3D" id="2.60.120.1000">
    <property type="match status" value="1"/>
</dbReference>
<feature type="compositionally biased region" description="Low complexity" evidence="7">
    <location>
        <begin position="969"/>
        <end position="979"/>
    </location>
</feature>
<feature type="compositionally biased region" description="Pro residues" evidence="7">
    <location>
        <begin position="597"/>
        <end position="606"/>
    </location>
</feature>
<proteinExistence type="predicted"/>
<feature type="compositionally biased region" description="Low complexity" evidence="7">
    <location>
        <begin position="901"/>
        <end position="910"/>
    </location>
</feature>
<evidence type="ECO:0000256" key="7">
    <source>
        <dbReference type="SAM" id="MobiDB-lite"/>
    </source>
</evidence>
<organism evidence="9 10">
    <name type="scientific">Scophthalmus maximus</name>
    <name type="common">Turbot</name>
    <name type="synonym">Psetta maxima</name>
    <dbReference type="NCBI Taxonomy" id="52904"/>
    <lineage>
        <taxon>Eukaryota</taxon>
        <taxon>Metazoa</taxon>
        <taxon>Chordata</taxon>
        <taxon>Craniata</taxon>
        <taxon>Vertebrata</taxon>
        <taxon>Euteleostomi</taxon>
        <taxon>Actinopterygii</taxon>
        <taxon>Neopterygii</taxon>
        <taxon>Teleostei</taxon>
        <taxon>Neoteleostei</taxon>
        <taxon>Acanthomorphata</taxon>
        <taxon>Carangaria</taxon>
        <taxon>Pleuronectiformes</taxon>
        <taxon>Pleuronectoidei</taxon>
        <taxon>Scophthalmidae</taxon>
        <taxon>Scophthalmus</taxon>
    </lineage>
</organism>
<feature type="compositionally biased region" description="Gly residues" evidence="7">
    <location>
        <begin position="824"/>
        <end position="833"/>
    </location>
</feature>
<dbReference type="GO" id="GO:0005615">
    <property type="term" value="C:extracellular space"/>
    <property type="evidence" value="ECO:0007669"/>
    <property type="project" value="TreeGrafter"/>
</dbReference>
<keyword evidence="5" id="KW-0677">Repeat</keyword>
<name>A0A8D2ZRC7_SCOMX</name>
<dbReference type="InterPro" id="IPR013320">
    <property type="entry name" value="ConA-like_dom_sf"/>
</dbReference>
<evidence type="ECO:0000256" key="1">
    <source>
        <dbReference type="ARBA" id="ARBA00004498"/>
    </source>
</evidence>
<dbReference type="PROSITE" id="PS51461">
    <property type="entry name" value="NC1_FIB"/>
    <property type="match status" value="1"/>
</dbReference>
<dbReference type="GeneTree" id="ENSGT00940000154535"/>
<feature type="compositionally biased region" description="Pro residues" evidence="7">
    <location>
        <begin position="1242"/>
        <end position="1251"/>
    </location>
</feature>
<feature type="compositionally biased region" description="Low complexity" evidence="7">
    <location>
        <begin position="1090"/>
        <end position="1102"/>
    </location>
</feature>
<feature type="compositionally biased region" description="Basic residues" evidence="7">
    <location>
        <begin position="1296"/>
        <end position="1305"/>
    </location>
</feature>
<dbReference type="InterPro" id="IPR008160">
    <property type="entry name" value="Collagen"/>
</dbReference>
<evidence type="ECO:0000313" key="10">
    <source>
        <dbReference type="Proteomes" id="UP000694558"/>
    </source>
</evidence>
<dbReference type="Pfam" id="PF01391">
    <property type="entry name" value="Collagen"/>
    <property type="match status" value="2"/>
</dbReference>
<dbReference type="Ensembl" id="ENSSMAT00000006439.2">
    <property type="protein sequence ID" value="ENSSMAP00000006357.2"/>
    <property type="gene ID" value="ENSSMAG00000003678.2"/>
</dbReference>
<dbReference type="GO" id="GO:0005201">
    <property type="term" value="F:extracellular matrix structural constituent"/>
    <property type="evidence" value="ECO:0007669"/>
    <property type="project" value="InterPro"/>
</dbReference>
<feature type="region of interest" description="Disordered" evidence="7">
    <location>
        <begin position="249"/>
        <end position="316"/>
    </location>
</feature>
<evidence type="ECO:0000256" key="3">
    <source>
        <dbReference type="ARBA" id="ARBA00022530"/>
    </source>
</evidence>
<dbReference type="SMART" id="SM00210">
    <property type="entry name" value="TSPN"/>
    <property type="match status" value="1"/>
</dbReference>
<evidence type="ECO:0000313" key="9">
    <source>
        <dbReference type="Ensembl" id="ENSSMAP00000006357.2"/>
    </source>
</evidence>
<feature type="compositionally biased region" description="Basic and acidic residues" evidence="7">
    <location>
        <begin position="257"/>
        <end position="268"/>
    </location>
</feature>
<dbReference type="InterPro" id="IPR050149">
    <property type="entry name" value="Collagen_superfamily"/>
</dbReference>
<feature type="compositionally biased region" description="Gly residues" evidence="7">
    <location>
        <begin position="1076"/>
        <end position="1085"/>
    </location>
</feature>
<feature type="region of interest" description="Disordered" evidence="7">
    <location>
        <begin position="724"/>
        <end position="1251"/>
    </location>
</feature>
<feature type="compositionally biased region" description="Pro residues" evidence="7">
    <location>
        <begin position="1176"/>
        <end position="1185"/>
    </location>
</feature>
<dbReference type="GO" id="GO:0031012">
    <property type="term" value="C:extracellular matrix"/>
    <property type="evidence" value="ECO:0007669"/>
    <property type="project" value="TreeGrafter"/>
</dbReference>
<evidence type="ECO:0000256" key="5">
    <source>
        <dbReference type="ARBA" id="ARBA00022737"/>
    </source>
</evidence>